<dbReference type="InterPro" id="IPR000310">
    <property type="entry name" value="Orn/Lys/Arg_deCO2ase_major_dom"/>
</dbReference>
<organism evidence="3 4">
    <name type="scientific">Paracraurococcus lichenis</name>
    <dbReference type="NCBI Taxonomy" id="3064888"/>
    <lineage>
        <taxon>Bacteria</taxon>
        <taxon>Pseudomonadati</taxon>
        <taxon>Pseudomonadota</taxon>
        <taxon>Alphaproteobacteria</taxon>
        <taxon>Acetobacterales</taxon>
        <taxon>Roseomonadaceae</taxon>
        <taxon>Paracraurococcus</taxon>
    </lineage>
</organism>
<dbReference type="PANTHER" id="PTHR45229">
    <property type="entry name" value="CONSTITUTIVE ORNITHINE DECARBOXYLASE"/>
    <property type="match status" value="1"/>
</dbReference>
<dbReference type="Pfam" id="PF01276">
    <property type="entry name" value="OKR_DC_1"/>
    <property type="match status" value="1"/>
</dbReference>
<evidence type="ECO:0000256" key="1">
    <source>
        <dbReference type="SAM" id="MobiDB-lite"/>
    </source>
</evidence>
<accession>A0ABT9E1Q9</accession>
<dbReference type="Gene3D" id="3.90.1150.10">
    <property type="entry name" value="Aspartate Aminotransferase, domain 1"/>
    <property type="match status" value="1"/>
</dbReference>
<reference evidence="3 4" key="1">
    <citation type="submission" date="2023-08" db="EMBL/GenBank/DDBJ databases">
        <title>The draft genome sequence of Paracraurococcus sp. LOR1-02.</title>
        <authorList>
            <person name="Kingkaew E."/>
            <person name="Tanasupawat S."/>
        </authorList>
    </citation>
    <scope>NUCLEOTIDE SEQUENCE [LARGE SCALE GENOMIC DNA]</scope>
    <source>
        <strain evidence="3 4">LOR1-02</strain>
    </source>
</reference>
<proteinExistence type="predicted"/>
<dbReference type="SUPFAM" id="SSF53383">
    <property type="entry name" value="PLP-dependent transferases"/>
    <property type="match status" value="1"/>
</dbReference>
<evidence type="ECO:0000259" key="2">
    <source>
        <dbReference type="Pfam" id="PF01276"/>
    </source>
</evidence>
<dbReference type="InterPro" id="IPR015422">
    <property type="entry name" value="PyrdxlP-dep_Trfase_small"/>
</dbReference>
<comment type="caution">
    <text evidence="3">The sequence shown here is derived from an EMBL/GenBank/DDBJ whole genome shotgun (WGS) entry which is preliminary data.</text>
</comment>
<evidence type="ECO:0000313" key="4">
    <source>
        <dbReference type="Proteomes" id="UP001243009"/>
    </source>
</evidence>
<gene>
    <name evidence="3" type="ORF">Q7A36_17205</name>
</gene>
<evidence type="ECO:0000313" key="3">
    <source>
        <dbReference type="EMBL" id="MDO9710094.1"/>
    </source>
</evidence>
<dbReference type="RefSeq" id="WP_305104956.1">
    <property type="nucleotide sequence ID" value="NZ_JAUTWS010000015.1"/>
</dbReference>
<dbReference type="EMBL" id="JAUTWS010000015">
    <property type="protein sequence ID" value="MDO9710094.1"/>
    <property type="molecule type" value="Genomic_DNA"/>
</dbReference>
<feature type="compositionally biased region" description="Low complexity" evidence="1">
    <location>
        <begin position="159"/>
        <end position="171"/>
    </location>
</feature>
<dbReference type="InterPro" id="IPR011193">
    <property type="entry name" value="Orn/lys/arg_de-COase"/>
</dbReference>
<dbReference type="Proteomes" id="UP001243009">
    <property type="component" value="Unassembled WGS sequence"/>
</dbReference>
<feature type="domain" description="Orn/Lys/Arg decarboxylases family 1 pyridoxal-P attachment site" evidence="2">
    <location>
        <begin position="1"/>
        <end position="155"/>
    </location>
</feature>
<keyword evidence="4" id="KW-1185">Reference proteome</keyword>
<sequence>MMKGRSGEVLWDDTIRLGIETRKKLRLTRREFEEEADPARRWFFEPFVPKEVRLPGGATVAWETVPTDLLAADPAHWELRPEEDWHGFGEAPPGWAMTDPNKLTVLTPGFRDGAYDAHGVPAPVAAEYLRPNRILPEKNDLNSLLFLLTPGVESSKAPSSLTSSHSRSCTTRMRRWRA</sequence>
<name>A0ABT9E1Q9_9PROT</name>
<feature type="region of interest" description="Disordered" evidence="1">
    <location>
        <begin position="153"/>
        <end position="178"/>
    </location>
</feature>
<dbReference type="InterPro" id="IPR015424">
    <property type="entry name" value="PyrdxlP-dep_Trfase"/>
</dbReference>
<dbReference type="PANTHER" id="PTHR45229:SF3">
    <property type="entry name" value="BIODEGRADATIVE ARGININE DECARBOXYLASE"/>
    <property type="match status" value="1"/>
</dbReference>
<protein>
    <recommendedName>
        <fullName evidence="2">Orn/Lys/Arg decarboxylases family 1 pyridoxal-P attachment site domain-containing protein</fullName>
    </recommendedName>
</protein>